<gene>
    <name evidence="1" type="ORF">U732_3997</name>
</gene>
<dbReference type="EMBL" id="AYSO01000011">
    <property type="protein sequence ID" value="KIE48261.1"/>
    <property type="molecule type" value="Genomic_DNA"/>
</dbReference>
<organism evidence="1 2">
    <name type="scientific">Clostridium argentinense CDC 2741</name>
    <dbReference type="NCBI Taxonomy" id="1418104"/>
    <lineage>
        <taxon>Bacteria</taxon>
        <taxon>Bacillati</taxon>
        <taxon>Bacillota</taxon>
        <taxon>Clostridia</taxon>
        <taxon>Eubacteriales</taxon>
        <taxon>Clostridiaceae</taxon>
        <taxon>Clostridium</taxon>
    </lineage>
</organism>
<evidence type="ECO:0000313" key="2">
    <source>
        <dbReference type="Proteomes" id="UP000031366"/>
    </source>
</evidence>
<name>A0A0C1RD02_9CLOT</name>
<keyword evidence="2" id="KW-1185">Reference proteome</keyword>
<dbReference type="RefSeq" id="WP_039630039.1">
    <property type="nucleotide sequence ID" value="NZ_AYSO01000011.1"/>
</dbReference>
<evidence type="ECO:0000313" key="1">
    <source>
        <dbReference type="EMBL" id="KIE48261.1"/>
    </source>
</evidence>
<dbReference type="Proteomes" id="UP000031366">
    <property type="component" value="Unassembled WGS sequence"/>
</dbReference>
<dbReference type="SUPFAM" id="SSF55961">
    <property type="entry name" value="Bet v1-like"/>
    <property type="match status" value="1"/>
</dbReference>
<dbReference type="InterPro" id="IPR023393">
    <property type="entry name" value="START-like_dom_sf"/>
</dbReference>
<sequence>MYKFSNSIVIPKKLEDIFNLFVELKVFSIIWDHILNMEKLSEEPLGEGTKLRSIMLSDDIELQSTAEIIDFITNKIFTIKSKRGGVQTIYKYSFEKLDEGTLVQYLAEVNFDNFQEDLAEQIFEVIKEDDLNHLEKLQNYFTDELVCCVS</sequence>
<proteinExistence type="predicted"/>
<dbReference type="Gene3D" id="3.30.530.20">
    <property type="match status" value="1"/>
</dbReference>
<reference evidence="1 2" key="1">
    <citation type="journal article" date="2015" name="Infect. Genet. Evol.">
        <title>Genomic sequences of six botulinum neurotoxin-producing strains representing three clostridial species illustrate the mobility and diversity of botulinum neurotoxin genes.</title>
        <authorList>
            <person name="Smith T.J."/>
            <person name="Hill K.K."/>
            <person name="Xie G."/>
            <person name="Foley B.T."/>
            <person name="Williamson C.H."/>
            <person name="Foster J.T."/>
            <person name="Johnson S.L."/>
            <person name="Chertkov O."/>
            <person name="Teshima H."/>
            <person name="Gibbons H.S."/>
            <person name="Johnsky L.A."/>
            <person name="Karavis M.A."/>
            <person name="Smith L.A."/>
        </authorList>
    </citation>
    <scope>NUCLEOTIDE SEQUENCE [LARGE SCALE GENOMIC DNA]</scope>
    <source>
        <strain evidence="1 2">CDC 2741</strain>
    </source>
</reference>
<evidence type="ECO:0008006" key="3">
    <source>
        <dbReference type="Google" id="ProtNLM"/>
    </source>
</evidence>
<dbReference type="STRING" id="29341.RSJ17_09830"/>
<dbReference type="OrthoDB" id="1903764at2"/>
<protein>
    <recommendedName>
        <fullName evidence="3">Polyketide cyclase / dehydrase and lipid transport family protein</fullName>
    </recommendedName>
</protein>
<comment type="caution">
    <text evidence="1">The sequence shown here is derived from an EMBL/GenBank/DDBJ whole genome shotgun (WGS) entry which is preliminary data.</text>
</comment>
<accession>A0A0C1RD02</accession>
<dbReference type="AlphaFoldDB" id="A0A0C1RD02"/>